<evidence type="ECO:0000256" key="5">
    <source>
        <dbReference type="ARBA" id="ARBA00022692"/>
    </source>
</evidence>
<accession>A0A3N1L0K1</accession>
<evidence type="ECO:0000256" key="9">
    <source>
        <dbReference type="RuleBase" id="RU369079"/>
    </source>
</evidence>
<comment type="caution">
    <text evidence="9">Lacks conserved residue(s) required for the propagation of feature annotation.</text>
</comment>
<evidence type="ECO:0000256" key="7">
    <source>
        <dbReference type="ARBA" id="ARBA00023136"/>
    </source>
</evidence>
<dbReference type="GO" id="GO:0005886">
    <property type="term" value="C:plasma membrane"/>
    <property type="evidence" value="ECO:0007669"/>
    <property type="project" value="UniProtKB-SubCell"/>
</dbReference>
<dbReference type="InterPro" id="IPR007387">
    <property type="entry name" value="TRAP_DctQ"/>
</dbReference>
<feature type="transmembrane region" description="Helical" evidence="9">
    <location>
        <begin position="97"/>
        <end position="119"/>
    </location>
</feature>
<comment type="similarity">
    <text evidence="8 9">Belongs to the TRAP transporter small permease family.</text>
</comment>
<organism evidence="11 12">
    <name type="scientific">Stella humosa</name>
    <dbReference type="NCBI Taxonomy" id="94"/>
    <lineage>
        <taxon>Bacteria</taxon>
        <taxon>Pseudomonadati</taxon>
        <taxon>Pseudomonadota</taxon>
        <taxon>Alphaproteobacteria</taxon>
        <taxon>Rhodospirillales</taxon>
        <taxon>Stellaceae</taxon>
        <taxon>Stella</taxon>
    </lineage>
</organism>
<keyword evidence="2 9" id="KW-0813">Transport</keyword>
<evidence type="ECO:0000256" key="2">
    <source>
        <dbReference type="ARBA" id="ARBA00022448"/>
    </source>
</evidence>
<dbReference type="Proteomes" id="UP000278222">
    <property type="component" value="Unassembled WGS sequence"/>
</dbReference>
<keyword evidence="6 9" id="KW-1133">Transmembrane helix</keyword>
<dbReference type="GO" id="GO:0022857">
    <property type="term" value="F:transmembrane transporter activity"/>
    <property type="evidence" value="ECO:0007669"/>
    <property type="project" value="UniProtKB-UniRule"/>
</dbReference>
<reference evidence="11 12" key="1">
    <citation type="submission" date="2018-11" db="EMBL/GenBank/DDBJ databases">
        <title>Genomic Encyclopedia of Type Strains, Phase IV (KMG-IV): sequencing the most valuable type-strain genomes for metagenomic binning, comparative biology and taxonomic classification.</title>
        <authorList>
            <person name="Goeker M."/>
        </authorList>
    </citation>
    <scope>NUCLEOTIDE SEQUENCE [LARGE SCALE GENOMIC DNA]</scope>
    <source>
        <strain evidence="11 12">DSM 5900</strain>
    </source>
</reference>
<name>A0A3N1L0K1_9PROT</name>
<evidence type="ECO:0000259" key="10">
    <source>
        <dbReference type="Pfam" id="PF04290"/>
    </source>
</evidence>
<keyword evidence="4 9" id="KW-0997">Cell inner membrane</keyword>
<evidence type="ECO:0000256" key="8">
    <source>
        <dbReference type="ARBA" id="ARBA00038436"/>
    </source>
</evidence>
<evidence type="ECO:0000256" key="4">
    <source>
        <dbReference type="ARBA" id="ARBA00022519"/>
    </source>
</evidence>
<gene>
    <name evidence="11" type="ORF">EDC65_3824</name>
</gene>
<dbReference type="PANTHER" id="PTHR35011">
    <property type="entry name" value="2,3-DIKETO-L-GULONATE TRAP TRANSPORTER SMALL PERMEASE PROTEIN YIAM"/>
    <property type="match status" value="1"/>
</dbReference>
<evidence type="ECO:0000313" key="11">
    <source>
        <dbReference type="EMBL" id="ROP84470.1"/>
    </source>
</evidence>
<comment type="caution">
    <text evidence="11">The sequence shown here is derived from an EMBL/GenBank/DDBJ whole genome shotgun (WGS) entry which is preliminary data.</text>
</comment>
<feature type="transmembrane region" description="Helical" evidence="9">
    <location>
        <begin position="139"/>
        <end position="160"/>
    </location>
</feature>
<keyword evidence="7 9" id="KW-0472">Membrane</keyword>
<evidence type="ECO:0000256" key="6">
    <source>
        <dbReference type="ARBA" id="ARBA00022989"/>
    </source>
</evidence>
<sequence>MTVGLDDRRPPRWEWAVDRLIGAGRLGAELSLVAMMVLITLEVICRSFLGFSLTIVDETCGYLVVALLFLGMSYSLREQALLRVEFIINALPSRARAWIELLFDVASLGFAVVILYQMGRLAISSWQRGMVAPTLMETPIYLPQLVMPVGALLLLLGLLAEIARDVHVLAGGAPRVSS</sequence>
<feature type="domain" description="Tripartite ATP-independent periplasmic transporters DctQ component" evidence="10">
    <location>
        <begin position="35"/>
        <end position="166"/>
    </location>
</feature>
<keyword evidence="12" id="KW-1185">Reference proteome</keyword>
<comment type="subunit">
    <text evidence="9">The complex comprises the extracytoplasmic solute receptor protein and the two transmembrane proteins.</text>
</comment>
<protein>
    <recommendedName>
        <fullName evidence="9">TRAP transporter small permease protein</fullName>
    </recommendedName>
</protein>
<dbReference type="InterPro" id="IPR055348">
    <property type="entry name" value="DctQ"/>
</dbReference>
<dbReference type="Pfam" id="PF04290">
    <property type="entry name" value="DctQ"/>
    <property type="match status" value="1"/>
</dbReference>
<evidence type="ECO:0000256" key="1">
    <source>
        <dbReference type="ARBA" id="ARBA00004429"/>
    </source>
</evidence>
<dbReference type="PANTHER" id="PTHR35011:SF10">
    <property type="entry name" value="TRAP TRANSPORTER SMALL PERMEASE PROTEIN"/>
    <property type="match status" value="1"/>
</dbReference>
<dbReference type="GO" id="GO:0015740">
    <property type="term" value="P:C4-dicarboxylate transport"/>
    <property type="evidence" value="ECO:0007669"/>
    <property type="project" value="TreeGrafter"/>
</dbReference>
<keyword evidence="5 9" id="KW-0812">Transmembrane</keyword>
<evidence type="ECO:0000256" key="3">
    <source>
        <dbReference type="ARBA" id="ARBA00022475"/>
    </source>
</evidence>
<keyword evidence="3" id="KW-1003">Cell membrane</keyword>
<evidence type="ECO:0000313" key="12">
    <source>
        <dbReference type="Proteomes" id="UP000278222"/>
    </source>
</evidence>
<comment type="function">
    <text evidence="9">Part of the tripartite ATP-independent periplasmic (TRAP) transport system.</text>
</comment>
<comment type="subcellular location">
    <subcellularLocation>
        <location evidence="1 9">Cell inner membrane</location>
        <topology evidence="1 9">Multi-pass membrane protein</topology>
    </subcellularLocation>
</comment>
<proteinExistence type="inferred from homology"/>
<dbReference type="RefSeq" id="WP_170216588.1">
    <property type="nucleotide sequence ID" value="NZ_AP019700.1"/>
</dbReference>
<feature type="transmembrane region" description="Helical" evidence="9">
    <location>
        <begin position="55"/>
        <end position="76"/>
    </location>
</feature>
<dbReference type="EMBL" id="RJKX01000015">
    <property type="protein sequence ID" value="ROP84470.1"/>
    <property type="molecule type" value="Genomic_DNA"/>
</dbReference>
<dbReference type="AlphaFoldDB" id="A0A3N1L0K1"/>